<accession>A0A0G1YUH3</accession>
<dbReference type="EMBL" id="LCSD01000023">
    <property type="protein sequence ID" value="KKW47073.1"/>
    <property type="molecule type" value="Genomic_DNA"/>
</dbReference>
<proteinExistence type="predicted"/>
<name>A0A0G1YUH3_9BACT</name>
<comment type="caution">
    <text evidence="1">The sequence shown here is derived from an EMBL/GenBank/DDBJ whole genome shotgun (WGS) entry which is preliminary data.</text>
</comment>
<evidence type="ECO:0000313" key="1">
    <source>
        <dbReference type="EMBL" id="KKW47073.1"/>
    </source>
</evidence>
<dbReference type="Proteomes" id="UP000034789">
    <property type="component" value="Unassembled WGS sequence"/>
</dbReference>
<gene>
    <name evidence="1" type="ORF">UY98_C0023G0003</name>
</gene>
<dbReference type="AlphaFoldDB" id="A0A0G1YUH3"/>
<protein>
    <submittedName>
        <fullName evidence="1">Uncharacterized protein</fullName>
    </submittedName>
</protein>
<organism evidence="1 2">
    <name type="scientific">Candidatus Kaiserbacteria bacterium GW2011_GWA2_58_9</name>
    <dbReference type="NCBI Taxonomy" id="1618672"/>
    <lineage>
        <taxon>Bacteria</taxon>
        <taxon>Candidatus Kaiseribacteriota</taxon>
    </lineage>
</organism>
<reference evidence="1 2" key="1">
    <citation type="journal article" date="2015" name="Nature">
        <title>rRNA introns, odd ribosomes, and small enigmatic genomes across a large radiation of phyla.</title>
        <authorList>
            <person name="Brown C.T."/>
            <person name="Hug L.A."/>
            <person name="Thomas B.C."/>
            <person name="Sharon I."/>
            <person name="Castelle C.J."/>
            <person name="Singh A."/>
            <person name="Wilkins M.J."/>
            <person name="Williams K.H."/>
            <person name="Banfield J.F."/>
        </authorList>
    </citation>
    <scope>NUCLEOTIDE SEQUENCE [LARGE SCALE GENOMIC DNA]</scope>
</reference>
<evidence type="ECO:0000313" key="2">
    <source>
        <dbReference type="Proteomes" id="UP000034789"/>
    </source>
</evidence>
<sequence length="217" mass="25201">MRRIEQIGKQHIGGGVEKSAVATDDHTARLLLHDRDLTDDQVHSLFLLQRLAYLLFPREVPYPKDWGRNKSEEPYVDVERIPIDAHHRDEQVKLGHVLPHSEPNAHEIEYYKKLKNSEAVKKARALLANKLANAGFKLEGKRENFSHAEGKVRFLDFTPAWTKWEDSSDPYLLHFEPEKLRKAIESIPDPERNREAMNRFNELMAIVPKKALENVEI</sequence>